<dbReference type="EMBL" id="JBHTOP010000007">
    <property type="protein sequence ID" value="MFD1671381.1"/>
    <property type="molecule type" value="Genomic_DNA"/>
</dbReference>
<dbReference type="RefSeq" id="WP_376923075.1">
    <property type="nucleotide sequence ID" value="NZ_JBHTOP010000007.1"/>
</dbReference>
<keyword evidence="1" id="KW-0732">Signal</keyword>
<evidence type="ECO:0000259" key="2">
    <source>
        <dbReference type="Pfam" id="PF13354"/>
    </source>
</evidence>
<evidence type="ECO:0000313" key="4">
    <source>
        <dbReference type="Proteomes" id="UP001597267"/>
    </source>
</evidence>
<accession>A0ABW4J573</accession>
<evidence type="ECO:0000256" key="1">
    <source>
        <dbReference type="SAM" id="SignalP"/>
    </source>
</evidence>
<dbReference type="SUPFAM" id="SSF56601">
    <property type="entry name" value="beta-lactamase/transpeptidase-like"/>
    <property type="match status" value="1"/>
</dbReference>
<dbReference type="PANTHER" id="PTHR35333:SF3">
    <property type="entry name" value="BETA-LACTAMASE-TYPE TRANSPEPTIDASE FOLD CONTAINING PROTEIN"/>
    <property type="match status" value="1"/>
</dbReference>
<feature type="signal peptide" evidence="1">
    <location>
        <begin position="1"/>
        <end position="32"/>
    </location>
</feature>
<dbReference type="InterPro" id="IPR000871">
    <property type="entry name" value="Beta-lactam_class-A"/>
</dbReference>
<dbReference type="PANTHER" id="PTHR35333">
    <property type="entry name" value="BETA-LACTAMASE"/>
    <property type="match status" value="1"/>
</dbReference>
<gene>
    <name evidence="3" type="ORF">ACFQ5M_04660</name>
</gene>
<dbReference type="InterPro" id="IPR045155">
    <property type="entry name" value="Beta-lactam_cat"/>
</dbReference>
<comment type="caution">
    <text evidence="3">The sequence shown here is derived from an EMBL/GenBank/DDBJ whole genome shotgun (WGS) entry which is preliminary data.</text>
</comment>
<feature type="domain" description="Beta-lactamase class A catalytic" evidence="2">
    <location>
        <begin position="124"/>
        <end position="210"/>
    </location>
</feature>
<name>A0ABW4J573_9LACO</name>
<keyword evidence="3" id="KW-0378">Hydrolase</keyword>
<dbReference type="InterPro" id="IPR012338">
    <property type="entry name" value="Beta-lactam/transpept-like"/>
</dbReference>
<protein>
    <submittedName>
        <fullName evidence="3">Serine hydrolase</fullName>
    </submittedName>
</protein>
<feature type="chain" id="PRO_5046793840" evidence="1">
    <location>
        <begin position="33"/>
        <end position="285"/>
    </location>
</feature>
<evidence type="ECO:0000313" key="3">
    <source>
        <dbReference type="EMBL" id="MFD1671381.1"/>
    </source>
</evidence>
<reference evidence="4" key="1">
    <citation type="journal article" date="2019" name="Int. J. Syst. Evol. Microbiol.">
        <title>The Global Catalogue of Microorganisms (GCM) 10K type strain sequencing project: providing services to taxonomists for standard genome sequencing and annotation.</title>
        <authorList>
            <consortium name="The Broad Institute Genomics Platform"/>
            <consortium name="The Broad Institute Genome Sequencing Center for Infectious Disease"/>
            <person name="Wu L."/>
            <person name="Ma J."/>
        </authorList>
    </citation>
    <scope>NUCLEOTIDE SEQUENCE [LARGE SCALE GENOMIC DNA]</scope>
    <source>
        <strain evidence="4">CCM 8896</strain>
    </source>
</reference>
<organism evidence="3 4">
    <name type="scientific">Agrilactobacillus yilanensis</name>
    <dbReference type="NCBI Taxonomy" id="2485997"/>
    <lineage>
        <taxon>Bacteria</taxon>
        <taxon>Bacillati</taxon>
        <taxon>Bacillota</taxon>
        <taxon>Bacilli</taxon>
        <taxon>Lactobacillales</taxon>
        <taxon>Lactobacillaceae</taxon>
        <taxon>Agrilactobacillus</taxon>
    </lineage>
</organism>
<proteinExistence type="predicted"/>
<dbReference type="GO" id="GO:0016787">
    <property type="term" value="F:hydrolase activity"/>
    <property type="evidence" value="ECO:0007669"/>
    <property type="project" value="UniProtKB-KW"/>
</dbReference>
<dbReference type="Pfam" id="PF13354">
    <property type="entry name" value="Beta-lactamase2"/>
    <property type="match status" value="1"/>
</dbReference>
<dbReference type="Proteomes" id="UP001597267">
    <property type="component" value="Unassembled WGS sequence"/>
</dbReference>
<sequence>MRKHHRLKKIIKHGLILTLTILFVLSSSFAYATQAQTVQAANSTTKTNAATKKALLAKWQKILNQTDSAVQIVVYDKSSNQTYTLTNNKQGTFTTASTVKVAILAGLLHMHEQNGTTLSSNEKALAEKMIKNSDNDAATTLFNEIGGFDGLNAVFEALGMTDTSSSNGWGLTVTTATDQLKLLNNVFYSSSYISSTSRNYIKTLMGDVSRDQNWGISAGSTTYQLKNGWRTDSDSRWIVDSIGHVGANNKGYTIAVYTYGNTTLASGETLIEQLAKATAETLGSN</sequence>
<dbReference type="Gene3D" id="3.40.710.10">
    <property type="entry name" value="DD-peptidase/beta-lactamase superfamily"/>
    <property type="match status" value="1"/>
</dbReference>
<keyword evidence="4" id="KW-1185">Reference proteome</keyword>